<evidence type="ECO:0000313" key="2">
    <source>
        <dbReference type="EMBL" id="KAK8556236.1"/>
    </source>
</evidence>
<proteinExistence type="predicted"/>
<keyword evidence="3" id="KW-1185">Reference proteome</keyword>
<feature type="compositionally biased region" description="Low complexity" evidence="1">
    <location>
        <begin position="1"/>
        <end position="17"/>
    </location>
</feature>
<feature type="region of interest" description="Disordered" evidence="1">
    <location>
        <begin position="1"/>
        <end position="28"/>
    </location>
</feature>
<protein>
    <submittedName>
        <fullName evidence="2">Uncharacterized protein</fullName>
    </submittedName>
</protein>
<organism evidence="2 3">
    <name type="scientific">Hibiscus sabdariffa</name>
    <name type="common">roselle</name>
    <dbReference type="NCBI Taxonomy" id="183260"/>
    <lineage>
        <taxon>Eukaryota</taxon>
        <taxon>Viridiplantae</taxon>
        <taxon>Streptophyta</taxon>
        <taxon>Embryophyta</taxon>
        <taxon>Tracheophyta</taxon>
        <taxon>Spermatophyta</taxon>
        <taxon>Magnoliopsida</taxon>
        <taxon>eudicotyledons</taxon>
        <taxon>Gunneridae</taxon>
        <taxon>Pentapetalae</taxon>
        <taxon>rosids</taxon>
        <taxon>malvids</taxon>
        <taxon>Malvales</taxon>
        <taxon>Malvaceae</taxon>
        <taxon>Malvoideae</taxon>
        <taxon>Hibiscus</taxon>
    </lineage>
</organism>
<evidence type="ECO:0000256" key="1">
    <source>
        <dbReference type="SAM" id="MobiDB-lite"/>
    </source>
</evidence>
<reference evidence="2 3" key="1">
    <citation type="journal article" date="2024" name="G3 (Bethesda)">
        <title>Genome assembly of Hibiscus sabdariffa L. provides insights into metabolisms of medicinal natural products.</title>
        <authorList>
            <person name="Kim T."/>
        </authorList>
    </citation>
    <scope>NUCLEOTIDE SEQUENCE [LARGE SCALE GENOMIC DNA]</scope>
    <source>
        <strain evidence="2">TK-2024</strain>
        <tissue evidence="2">Old leaves</tissue>
    </source>
</reference>
<name>A0ABR2E9K9_9ROSI</name>
<evidence type="ECO:0000313" key="3">
    <source>
        <dbReference type="Proteomes" id="UP001472677"/>
    </source>
</evidence>
<accession>A0ABR2E9K9</accession>
<comment type="caution">
    <text evidence="2">The sequence shown here is derived from an EMBL/GenBank/DDBJ whole genome shotgun (WGS) entry which is preliminary data.</text>
</comment>
<gene>
    <name evidence="2" type="ORF">V6N12_002647</name>
</gene>
<dbReference type="Proteomes" id="UP001472677">
    <property type="component" value="Unassembled WGS sequence"/>
</dbReference>
<dbReference type="EMBL" id="JBBPBM010000017">
    <property type="protein sequence ID" value="KAK8556236.1"/>
    <property type="molecule type" value="Genomic_DNA"/>
</dbReference>
<sequence>MLQQLSSSQPRSASSSSTMRLCPTPSSPLGSSAALLYIDVDWALIRCTIFNIVLLRLPTQLDNPPPFHCRMLLAILLLLPPVGILHITTKELHTGNKNCTFLNSSMQMHATTGKVN</sequence>